<dbReference type="Pfam" id="PF07859">
    <property type="entry name" value="Abhydrolase_3"/>
    <property type="match status" value="1"/>
</dbReference>
<dbReference type="AlphaFoldDB" id="A0A8H7REP3"/>
<name>A0A8H7REP3_9FUNG</name>
<dbReference type="PANTHER" id="PTHR48081">
    <property type="entry name" value="AB HYDROLASE SUPERFAMILY PROTEIN C4A8.06C"/>
    <property type="match status" value="1"/>
</dbReference>
<feature type="domain" description="Alpha/beta hydrolase fold-3" evidence="2">
    <location>
        <begin position="117"/>
        <end position="326"/>
    </location>
</feature>
<dbReference type="Gene3D" id="3.40.50.1820">
    <property type="entry name" value="alpha/beta hydrolase"/>
    <property type="match status" value="1"/>
</dbReference>
<dbReference type="SUPFAM" id="SSF53474">
    <property type="entry name" value="alpha/beta-Hydrolases"/>
    <property type="match status" value="1"/>
</dbReference>
<dbReference type="EMBL" id="JAEPRD010000013">
    <property type="protein sequence ID" value="KAG2210044.1"/>
    <property type="molecule type" value="Genomic_DNA"/>
</dbReference>
<protein>
    <recommendedName>
        <fullName evidence="2">Alpha/beta hydrolase fold-3 domain-containing protein</fullName>
    </recommendedName>
</protein>
<keyword evidence="1" id="KW-0378">Hydrolase</keyword>
<evidence type="ECO:0000313" key="4">
    <source>
        <dbReference type="Proteomes" id="UP000603453"/>
    </source>
</evidence>
<sequence>MESFHPGKKTLLFSILCAFLSTKNGRNLGAEIFHKHIKLKLLFCLPLSLRCKIVLAVMNMPLKQSRMVMYLATRPWGAQWDAITKISKEGWSGHWIAPQARSSSVEHTAKEADLIIYFIHGGGFRVGHSLMYTDSFMRIIHRLKEKGMDARIFSIDYGLCPEVQFDRSKQDCMDGYRYLVKELQIDPKRIVLMGDSAGGNLVIHCCSEIGKSGVADDLEPPAGNVQISPWVNIDTSETIRDGVVYEDCLNRRTFDRMDHGEYYGCRTEMDKEKVLRDASISPMYGTFVGLCPTLVTYGSTEVFQDDVQRMIEVYRRDGVSVDVVKKKAPHIWIICNMLSPNDRVWKEGCSVLADWCAKCV</sequence>
<evidence type="ECO:0000313" key="3">
    <source>
        <dbReference type="EMBL" id="KAG2210044.1"/>
    </source>
</evidence>
<gene>
    <name evidence="3" type="ORF">INT47_003480</name>
</gene>
<dbReference type="InterPro" id="IPR029058">
    <property type="entry name" value="AB_hydrolase_fold"/>
</dbReference>
<dbReference type="GO" id="GO:0016787">
    <property type="term" value="F:hydrolase activity"/>
    <property type="evidence" value="ECO:0007669"/>
    <property type="project" value="UniProtKB-KW"/>
</dbReference>
<dbReference type="Proteomes" id="UP000603453">
    <property type="component" value="Unassembled WGS sequence"/>
</dbReference>
<evidence type="ECO:0000256" key="1">
    <source>
        <dbReference type="ARBA" id="ARBA00022801"/>
    </source>
</evidence>
<organism evidence="3 4">
    <name type="scientific">Mucor saturninus</name>
    <dbReference type="NCBI Taxonomy" id="64648"/>
    <lineage>
        <taxon>Eukaryota</taxon>
        <taxon>Fungi</taxon>
        <taxon>Fungi incertae sedis</taxon>
        <taxon>Mucoromycota</taxon>
        <taxon>Mucoromycotina</taxon>
        <taxon>Mucoromycetes</taxon>
        <taxon>Mucorales</taxon>
        <taxon>Mucorineae</taxon>
        <taxon>Mucoraceae</taxon>
        <taxon>Mucor</taxon>
    </lineage>
</organism>
<dbReference type="InterPro" id="IPR013094">
    <property type="entry name" value="AB_hydrolase_3"/>
</dbReference>
<proteinExistence type="predicted"/>
<evidence type="ECO:0000259" key="2">
    <source>
        <dbReference type="Pfam" id="PF07859"/>
    </source>
</evidence>
<accession>A0A8H7REP3</accession>
<keyword evidence="4" id="KW-1185">Reference proteome</keyword>
<dbReference type="InterPro" id="IPR050300">
    <property type="entry name" value="GDXG_lipolytic_enzyme"/>
</dbReference>
<dbReference type="PANTHER" id="PTHR48081:SF31">
    <property type="entry name" value="STERYL ACETYL HYDROLASE MUG81-RELATED"/>
    <property type="match status" value="1"/>
</dbReference>
<dbReference type="OrthoDB" id="408631at2759"/>
<comment type="caution">
    <text evidence="3">The sequence shown here is derived from an EMBL/GenBank/DDBJ whole genome shotgun (WGS) entry which is preliminary data.</text>
</comment>
<reference evidence="3" key="1">
    <citation type="submission" date="2020-12" db="EMBL/GenBank/DDBJ databases">
        <title>Metabolic potential, ecology and presence of endohyphal bacteria is reflected in genomic diversity of Mucoromycotina.</title>
        <authorList>
            <person name="Muszewska A."/>
            <person name="Okrasinska A."/>
            <person name="Steczkiewicz K."/>
            <person name="Drgas O."/>
            <person name="Orlowska M."/>
            <person name="Perlinska-Lenart U."/>
            <person name="Aleksandrzak-Piekarczyk T."/>
            <person name="Szatraj K."/>
            <person name="Zielenkiewicz U."/>
            <person name="Pilsyk S."/>
            <person name="Malc E."/>
            <person name="Mieczkowski P."/>
            <person name="Kruszewska J.S."/>
            <person name="Biernat P."/>
            <person name="Pawlowska J."/>
        </authorList>
    </citation>
    <scope>NUCLEOTIDE SEQUENCE</scope>
    <source>
        <strain evidence="3">WA0000017839</strain>
    </source>
</reference>